<dbReference type="EMBL" id="KZ999501">
    <property type="protein sequence ID" value="RKO85011.1"/>
    <property type="molecule type" value="Genomic_DNA"/>
</dbReference>
<gene>
    <name evidence="2" type="ORF">BDK51DRAFT_32290</name>
</gene>
<evidence type="ECO:0000313" key="2">
    <source>
        <dbReference type="EMBL" id="RKO85011.1"/>
    </source>
</evidence>
<proteinExistence type="predicted"/>
<evidence type="ECO:0000313" key="3">
    <source>
        <dbReference type="Proteomes" id="UP000269721"/>
    </source>
</evidence>
<feature type="compositionally biased region" description="Polar residues" evidence="1">
    <location>
        <begin position="172"/>
        <end position="184"/>
    </location>
</feature>
<organism evidence="2 3">
    <name type="scientific">Blyttiomyces helicus</name>
    <dbReference type="NCBI Taxonomy" id="388810"/>
    <lineage>
        <taxon>Eukaryota</taxon>
        <taxon>Fungi</taxon>
        <taxon>Fungi incertae sedis</taxon>
        <taxon>Chytridiomycota</taxon>
        <taxon>Chytridiomycota incertae sedis</taxon>
        <taxon>Chytridiomycetes</taxon>
        <taxon>Chytridiomycetes incertae sedis</taxon>
        <taxon>Blyttiomyces</taxon>
    </lineage>
</organism>
<sequence>MLLASCPTLPAIPSMVLVWLVTLPVFGCSWGHGGWIPSPLLWSAGGVPYRLTTRSEYASRASPDSGFTFLKLPMPTPKRSEAAQCRRSKIESFRAQDLEDYLEPLKKKGTSSTHVAEKATHVSWARPVSGFILLHPLETSNAKQMQDSEGSRAEGATSVRAQLSRPTIRKCSPTSPGSLSLFSK</sequence>
<feature type="non-terminal residue" evidence="2">
    <location>
        <position position="184"/>
    </location>
</feature>
<reference evidence="3" key="1">
    <citation type="journal article" date="2018" name="Nat. Microbiol.">
        <title>Leveraging single-cell genomics to expand the fungal tree of life.</title>
        <authorList>
            <person name="Ahrendt S.R."/>
            <person name="Quandt C.A."/>
            <person name="Ciobanu D."/>
            <person name="Clum A."/>
            <person name="Salamov A."/>
            <person name="Andreopoulos B."/>
            <person name="Cheng J.F."/>
            <person name="Woyke T."/>
            <person name="Pelin A."/>
            <person name="Henrissat B."/>
            <person name="Reynolds N.K."/>
            <person name="Benny G.L."/>
            <person name="Smith M.E."/>
            <person name="James T.Y."/>
            <person name="Grigoriev I.V."/>
        </authorList>
    </citation>
    <scope>NUCLEOTIDE SEQUENCE [LARGE SCALE GENOMIC DNA]</scope>
</reference>
<feature type="region of interest" description="Disordered" evidence="1">
    <location>
        <begin position="142"/>
        <end position="184"/>
    </location>
</feature>
<protein>
    <submittedName>
        <fullName evidence="2">Uncharacterized protein</fullName>
    </submittedName>
</protein>
<name>A0A4P9VYY7_9FUNG</name>
<evidence type="ECO:0000256" key="1">
    <source>
        <dbReference type="SAM" id="MobiDB-lite"/>
    </source>
</evidence>
<dbReference type="Proteomes" id="UP000269721">
    <property type="component" value="Unassembled WGS sequence"/>
</dbReference>
<dbReference type="AlphaFoldDB" id="A0A4P9VYY7"/>
<accession>A0A4P9VYY7</accession>
<keyword evidence="3" id="KW-1185">Reference proteome</keyword>